<gene>
    <name evidence="3" type="ORF">KGMB01110_11650</name>
</gene>
<dbReference type="Pfam" id="PF14238">
    <property type="entry name" value="DUF4340"/>
    <property type="match status" value="2"/>
</dbReference>
<feature type="region of interest" description="Disordered" evidence="1">
    <location>
        <begin position="256"/>
        <end position="294"/>
    </location>
</feature>
<feature type="domain" description="DUF4340" evidence="2">
    <location>
        <begin position="210"/>
        <end position="325"/>
    </location>
</feature>
<sequence length="336" mass="36631">MEKRTRTLCLLVGAVVLLLVAYFGIRGFNKNQEKKAEKEAKASEIYLTKMEDVTEIRYNIGNGEQVFVKESDSDNWEVEAQPDFPLAQTYPEQIASDFGTLKAERELKDADQLSDYGLEDPVYTVELSDSKGNTHQISIGNVIGDTYYATVDDSQTVYTVSAAVMEDLQYSLEEMAQLDQVPSIGSGNLVEETITKAGSQTTYSADNKDDSEAVAAVIGGLGALTLDTVENYTVQPEELASYGLDEENRTQVDAVYSTSTDSDAGETDEAEPATSDFDSENSDTGNSDSDTSGKEKTYTLYIGTQAEDGTTYVMPKGSGIVYKVTTTVCKNILNQK</sequence>
<feature type="compositionally biased region" description="Acidic residues" evidence="1">
    <location>
        <begin position="263"/>
        <end position="281"/>
    </location>
</feature>
<name>A0A391PAE6_9FIRM</name>
<feature type="domain" description="DUF4340" evidence="2">
    <location>
        <begin position="76"/>
        <end position="176"/>
    </location>
</feature>
<proteinExistence type="predicted"/>
<organism evidence="3 4">
    <name type="scientific">Mediterraneibacter butyricigenes</name>
    <dbReference type="NCBI Taxonomy" id="2316025"/>
    <lineage>
        <taxon>Bacteria</taxon>
        <taxon>Bacillati</taxon>
        <taxon>Bacillota</taxon>
        <taxon>Clostridia</taxon>
        <taxon>Lachnospirales</taxon>
        <taxon>Lachnospiraceae</taxon>
        <taxon>Mediterraneibacter</taxon>
    </lineage>
</organism>
<dbReference type="AlphaFoldDB" id="A0A391PAE6"/>
<evidence type="ECO:0000313" key="3">
    <source>
        <dbReference type="EMBL" id="GCA66729.1"/>
    </source>
</evidence>
<evidence type="ECO:0000256" key="1">
    <source>
        <dbReference type="SAM" id="MobiDB-lite"/>
    </source>
</evidence>
<comment type="caution">
    <text evidence="3">The sequence shown here is derived from an EMBL/GenBank/DDBJ whole genome shotgun (WGS) entry which is preliminary data.</text>
</comment>
<dbReference type="EMBL" id="BHGK01000001">
    <property type="protein sequence ID" value="GCA66729.1"/>
    <property type="molecule type" value="Genomic_DNA"/>
</dbReference>
<evidence type="ECO:0000313" key="4">
    <source>
        <dbReference type="Proteomes" id="UP000265643"/>
    </source>
</evidence>
<evidence type="ECO:0000259" key="2">
    <source>
        <dbReference type="Pfam" id="PF14238"/>
    </source>
</evidence>
<dbReference type="Proteomes" id="UP000265643">
    <property type="component" value="Unassembled WGS sequence"/>
</dbReference>
<dbReference type="RefSeq" id="WP_119297814.1">
    <property type="nucleotide sequence ID" value="NZ_BHGK01000001.1"/>
</dbReference>
<reference evidence="4" key="1">
    <citation type="submission" date="2018-09" db="EMBL/GenBank/DDBJ databases">
        <title>Draft Genome Sequence of Mediterraneibacter sp. KCTC 15684.</title>
        <authorList>
            <person name="Kim J.S."/>
            <person name="Han K.I."/>
            <person name="Suh M.K."/>
            <person name="Lee K.C."/>
            <person name="Eom M.K."/>
            <person name="Lee J.H."/>
            <person name="Park S.H."/>
            <person name="Kang S.W."/>
            <person name="Park J.E."/>
            <person name="Oh B.S."/>
            <person name="Yu S.Y."/>
            <person name="Choi S.H."/>
            <person name="Lee D.H."/>
            <person name="Yoon H."/>
            <person name="Kim B."/>
            <person name="Yang S.J."/>
            <person name="Lee J.S."/>
        </authorList>
    </citation>
    <scope>NUCLEOTIDE SEQUENCE [LARGE SCALE GENOMIC DNA]</scope>
    <source>
        <strain evidence="4">KCTC 15684</strain>
    </source>
</reference>
<protein>
    <recommendedName>
        <fullName evidence="2">DUF4340 domain-containing protein</fullName>
    </recommendedName>
</protein>
<keyword evidence="4" id="KW-1185">Reference proteome</keyword>
<dbReference type="InterPro" id="IPR025641">
    <property type="entry name" value="DUF4340"/>
</dbReference>
<accession>A0A391PAE6</accession>